<dbReference type="Proteomes" id="UP000003490">
    <property type="component" value="Unassembled WGS sequence"/>
</dbReference>
<dbReference type="HOGENOM" id="CLU_3214475_0_0_9"/>
<sequence length="44" mass="5621">MCFLPNLWIFMKFFDYWLHLLVRFRRQYRRKAFGGRFGFTMILP</sequence>
<protein>
    <submittedName>
        <fullName evidence="1">Uncharacterized protein</fullName>
    </submittedName>
</protein>
<evidence type="ECO:0000313" key="1">
    <source>
        <dbReference type="EMBL" id="EDO61053.1"/>
    </source>
</evidence>
<gene>
    <name evidence="1" type="ORF">CLOLEP_02665</name>
</gene>
<reference evidence="1 2" key="1">
    <citation type="submission" date="2007-08" db="EMBL/GenBank/DDBJ databases">
        <title>Draft genome sequence of Clostridium leptum (DSM 753).</title>
        <authorList>
            <person name="Sudarsanam P."/>
            <person name="Ley R."/>
            <person name="Guruge J."/>
            <person name="Turnbaugh P.J."/>
            <person name="Mahowald M."/>
            <person name="Liep D."/>
            <person name="Gordon J."/>
        </authorList>
    </citation>
    <scope>NUCLEOTIDE SEQUENCE [LARGE SCALE GENOMIC DNA]</scope>
    <source>
        <strain evidence="1 2">DSM 753</strain>
    </source>
</reference>
<dbReference type="AlphaFoldDB" id="A7VVQ3"/>
<name>A7VVQ3_9FIRM</name>
<dbReference type="EMBL" id="ABCB02000019">
    <property type="protein sequence ID" value="EDO61053.1"/>
    <property type="molecule type" value="Genomic_DNA"/>
</dbReference>
<organism evidence="1 2">
    <name type="scientific">[Clostridium] leptum DSM 753</name>
    <dbReference type="NCBI Taxonomy" id="428125"/>
    <lineage>
        <taxon>Bacteria</taxon>
        <taxon>Bacillati</taxon>
        <taxon>Bacillota</taxon>
        <taxon>Clostridia</taxon>
        <taxon>Eubacteriales</taxon>
        <taxon>Oscillospiraceae</taxon>
        <taxon>Oscillospiraceae incertae sedis</taxon>
    </lineage>
</organism>
<reference evidence="1 2" key="2">
    <citation type="submission" date="2007-08" db="EMBL/GenBank/DDBJ databases">
        <authorList>
            <person name="Fulton L."/>
            <person name="Clifton S."/>
            <person name="Fulton B."/>
            <person name="Xu J."/>
            <person name="Minx P."/>
            <person name="Pepin K.H."/>
            <person name="Johnson M."/>
            <person name="Thiruvilangam P."/>
            <person name="Bhonagiri V."/>
            <person name="Nash W.E."/>
            <person name="Wang C."/>
            <person name="Mardis E.R."/>
            <person name="Wilson R.K."/>
        </authorList>
    </citation>
    <scope>NUCLEOTIDE SEQUENCE [LARGE SCALE GENOMIC DNA]</scope>
    <source>
        <strain evidence="1 2">DSM 753</strain>
    </source>
</reference>
<comment type="caution">
    <text evidence="1">The sequence shown here is derived from an EMBL/GenBank/DDBJ whole genome shotgun (WGS) entry which is preliminary data.</text>
</comment>
<accession>A7VVQ3</accession>
<evidence type="ECO:0000313" key="2">
    <source>
        <dbReference type="Proteomes" id="UP000003490"/>
    </source>
</evidence>
<proteinExistence type="predicted"/>